<dbReference type="RefSeq" id="WP_253867464.1">
    <property type="nucleotide sequence ID" value="NZ_BAABHM010000011.1"/>
</dbReference>
<proteinExistence type="predicted"/>
<gene>
    <name evidence="4" type="ORF">GCM10023198_24640</name>
</gene>
<keyword evidence="2" id="KW-1133">Transmembrane helix</keyword>
<evidence type="ECO:0000313" key="4">
    <source>
        <dbReference type="EMBL" id="GAA4702451.1"/>
    </source>
</evidence>
<accession>A0ABP8X882</accession>
<keyword evidence="2" id="KW-0812">Transmembrane</keyword>
<dbReference type="EMBL" id="BAABHM010000011">
    <property type="protein sequence ID" value="GAA4702451.1"/>
    <property type="molecule type" value="Genomic_DNA"/>
</dbReference>
<keyword evidence="5" id="KW-1185">Reference proteome</keyword>
<evidence type="ECO:0000256" key="1">
    <source>
        <dbReference type="SAM" id="MobiDB-lite"/>
    </source>
</evidence>
<feature type="transmembrane region" description="Helical" evidence="2">
    <location>
        <begin position="100"/>
        <end position="119"/>
    </location>
</feature>
<feature type="domain" description="DUF6234" evidence="3">
    <location>
        <begin position="42"/>
        <end position="149"/>
    </location>
</feature>
<dbReference type="InterPro" id="IPR046201">
    <property type="entry name" value="DUF6234"/>
</dbReference>
<comment type="caution">
    <text evidence="4">The sequence shown here is derived from an EMBL/GenBank/DDBJ whole genome shotgun (WGS) entry which is preliminary data.</text>
</comment>
<keyword evidence="2" id="KW-0472">Membrane</keyword>
<sequence>MTGRRRTAPDPGAAASSGRDEPLADAGRGVAGEVIGSLVALIAGPWVLLVNMVNAYGFLTPSTPEPRHTIVYAIVAVTMLAGVAWTFVSARRRNAGIIAYVWHVLVGAVAVAAIVLTIVPQVDWRSLNDPPPVEPNVDYDPCYSGGDPCG</sequence>
<reference evidence="5" key="1">
    <citation type="journal article" date="2019" name="Int. J. Syst. Evol. Microbiol.">
        <title>The Global Catalogue of Microorganisms (GCM) 10K type strain sequencing project: providing services to taxonomists for standard genome sequencing and annotation.</title>
        <authorList>
            <consortium name="The Broad Institute Genomics Platform"/>
            <consortium name="The Broad Institute Genome Sequencing Center for Infectious Disease"/>
            <person name="Wu L."/>
            <person name="Ma J."/>
        </authorList>
    </citation>
    <scope>NUCLEOTIDE SEQUENCE [LARGE SCALE GENOMIC DNA]</scope>
    <source>
        <strain evidence="5">JCM 17975</strain>
    </source>
</reference>
<feature type="region of interest" description="Disordered" evidence="1">
    <location>
        <begin position="1"/>
        <end position="24"/>
    </location>
</feature>
<dbReference type="Pfam" id="PF19747">
    <property type="entry name" value="DUF6234"/>
    <property type="match status" value="1"/>
</dbReference>
<evidence type="ECO:0000256" key="2">
    <source>
        <dbReference type="SAM" id="Phobius"/>
    </source>
</evidence>
<protein>
    <recommendedName>
        <fullName evidence="3">DUF6234 domain-containing protein</fullName>
    </recommendedName>
</protein>
<dbReference type="Proteomes" id="UP001500843">
    <property type="component" value="Unassembled WGS sequence"/>
</dbReference>
<evidence type="ECO:0000259" key="3">
    <source>
        <dbReference type="Pfam" id="PF19747"/>
    </source>
</evidence>
<name>A0ABP8X882_9MICO</name>
<feature type="transmembrane region" description="Helical" evidence="2">
    <location>
        <begin position="38"/>
        <end position="58"/>
    </location>
</feature>
<feature type="transmembrane region" description="Helical" evidence="2">
    <location>
        <begin position="70"/>
        <end position="88"/>
    </location>
</feature>
<evidence type="ECO:0000313" key="5">
    <source>
        <dbReference type="Proteomes" id="UP001500843"/>
    </source>
</evidence>
<organism evidence="4 5">
    <name type="scientific">Promicromonospora umidemergens</name>
    <dbReference type="NCBI Taxonomy" id="629679"/>
    <lineage>
        <taxon>Bacteria</taxon>
        <taxon>Bacillati</taxon>
        <taxon>Actinomycetota</taxon>
        <taxon>Actinomycetes</taxon>
        <taxon>Micrococcales</taxon>
        <taxon>Promicromonosporaceae</taxon>
        <taxon>Promicromonospora</taxon>
    </lineage>
</organism>